<feature type="compositionally biased region" description="Polar residues" evidence="1">
    <location>
        <begin position="934"/>
        <end position="952"/>
    </location>
</feature>
<feature type="region of interest" description="Disordered" evidence="1">
    <location>
        <begin position="616"/>
        <end position="637"/>
    </location>
</feature>
<dbReference type="EMBL" id="JARBDR010000214">
    <property type="protein sequence ID" value="KAJ8318586.1"/>
    <property type="molecule type" value="Genomic_DNA"/>
</dbReference>
<protein>
    <recommendedName>
        <fullName evidence="4">Centriolar coiled-coil protein of 110 kDa</fullName>
    </recommendedName>
</protein>
<sequence>MCYKKMSNSKKNNNNSPKRMGDLLEYFEATNDGIERLQNVSVSSAWNNNFTSCIRFNGAPILPPVMTQKRREEMLNFRRQAMKLENRQKSKQREQLVAKVQSIVAEVESEGEKCLTQPQKTKKLAKSASNSSSSPSSSNMKTESEHTAQVKKTSAFKIPTVSQGQSLMNLKRSSSLSSLPNLFQVPKPPQVHITKQQQIMSNAHARRANLRSSGQFSFSNPDLRDIGTSDDQSSPSKTDSESSDVRKSHSKSNLHLSSQQSISNPDISNSGISSGSDIFHPKTFSNNFLTVQDSAAGVSDSGLPAERTFQTALSSKRIEQDIDSKGETLESLSDLTSLEDNSLPQDFNGLPLTSERQQKISHVLSKLSRCLNIQDTLSTLNSTNSSQGFASEFNSSVKEKENNQQQLKEPQTKSSVTSIDRRDSGGFVPRENKSSIDQHSTPPSHNSSASERLSVSSSGGGNSRTTSGMSSDSSVTGSQFGSSRRLSPKGSKSAVHFASFVTEINTSASLSVEDKILVRKLDITPTNSPHVSLDASNDAIPDQESKLPSKKQKKSVPKNLNSLGSGAPQVSQPSTMLDKVALSPDGDSPTGASKEFFSQESDMPFNKYSCEIETSTSDKENEGIHHGHAGQEVYRNSNVIDSVKSSVLSGMSDEGSHTSTLKASQDLLSVNKSGFSVNSVNASTQLNQRYGVSNQLNSRHSIQNGDKYENARYSEQSSRDSKKSTEQNSYNVYSSVSEGNVNSHRASQVSTRSNQSAELMNYNSLRAIADQYMSPNVQEAVAEQEGKAEHIQRYLSHVHEQSINEQSSLENTPTKSDIVSVDIGSTIKSFTTSLQSVDSLNEEELLKIQEEHFSQIRLKLIEQQRQQLEELFVSQRRDQLNLQREIEDYQEKLKQSQDMANSPENNTMYSASVQGSRDNSQSQAEMTPRVSSHDPATSSGSKPFSYVASPSLNIHPRDRDNGSDISTFSKGTPKQSLVFTNQTTPTPKMHKPVLRSPVKQPSLPQKSGRYSIPEKALDPAMKPCFDRVSASVKGYLTRRLLKTEKVQEIITTIQDTKRFAISFQTETPIKSGNVTHQDRDLLDRIIAQLQASLLDLHEIFFVIPVWERMSIIAQSRQLQEEKRLRESTLSRASVSSSQPRISSATLKAMERKRKAHEAEMSVFGDVRPVSAPPRNTAQSSQSIDLRALKPLQGHSHSSDSHRNQSSQPSTARGKIRPKTAPEKAKTTITTHTVEKQGGDKPRKVAKSGKNPSKVTNIKTKTGGSNSTKSKTVSKSAGNYGAWR</sequence>
<feature type="compositionally biased region" description="Low complexity" evidence="1">
    <location>
        <begin position="126"/>
        <end position="141"/>
    </location>
</feature>
<feature type="region of interest" description="Disordered" evidence="1">
    <location>
        <begin position="892"/>
        <end position="1009"/>
    </location>
</feature>
<proteinExistence type="predicted"/>
<feature type="compositionally biased region" description="Polar residues" evidence="1">
    <location>
        <begin position="963"/>
        <end position="986"/>
    </location>
</feature>
<accession>A0ABQ9FPF3</accession>
<feature type="compositionally biased region" description="Basic and acidic residues" evidence="1">
    <location>
        <begin position="616"/>
        <end position="625"/>
    </location>
</feature>
<feature type="region of interest" description="Disordered" evidence="1">
    <location>
        <begin position="381"/>
        <end position="491"/>
    </location>
</feature>
<dbReference type="Proteomes" id="UP001217089">
    <property type="component" value="Unassembled WGS sequence"/>
</dbReference>
<feature type="compositionally biased region" description="Basic and acidic residues" evidence="1">
    <location>
        <begin position="1232"/>
        <end position="1242"/>
    </location>
</feature>
<feature type="compositionally biased region" description="Low complexity" evidence="1">
    <location>
        <begin position="1258"/>
        <end position="1275"/>
    </location>
</feature>
<feature type="compositionally biased region" description="Low complexity" evidence="1">
    <location>
        <begin position="251"/>
        <end position="269"/>
    </location>
</feature>
<keyword evidence="3" id="KW-1185">Reference proteome</keyword>
<evidence type="ECO:0000313" key="2">
    <source>
        <dbReference type="EMBL" id="KAJ8318586.1"/>
    </source>
</evidence>
<feature type="compositionally biased region" description="Polar residues" evidence="1">
    <location>
        <begin position="210"/>
        <end position="220"/>
    </location>
</feature>
<feature type="compositionally biased region" description="Basic and acidic residues" evidence="1">
    <location>
        <begin position="706"/>
        <end position="725"/>
    </location>
</feature>
<feature type="compositionally biased region" description="Polar residues" evidence="1">
    <location>
        <begin position="1173"/>
        <end position="1183"/>
    </location>
</feature>
<feature type="compositionally biased region" description="Polar residues" evidence="1">
    <location>
        <begin position="558"/>
        <end position="573"/>
    </location>
</feature>
<evidence type="ECO:0008006" key="4">
    <source>
        <dbReference type="Google" id="ProtNLM"/>
    </source>
</evidence>
<feature type="region of interest" description="Disordered" evidence="1">
    <location>
        <begin position="525"/>
        <end position="573"/>
    </location>
</feature>
<feature type="compositionally biased region" description="Polar residues" evidence="1">
    <location>
        <begin position="692"/>
        <end position="704"/>
    </location>
</feature>
<feature type="compositionally biased region" description="Polar residues" evidence="1">
    <location>
        <begin position="437"/>
        <end position="446"/>
    </location>
</feature>
<feature type="region of interest" description="Disordered" evidence="1">
    <location>
        <begin position="692"/>
        <end position="755"/>
    </location>
</feature>
<name>A0ABQ9FPF3_TEGGR</name>
<feature type="compositionally biased region" description="Polar residues" evidence="1">
    <location>
        <begin position="387"/>
        <end position="396"/>
    </location>
</feature>
<reference evidence="2 3" key="1">
    <citation type="submission" date="2022-12" db="EMBL/GenBank/DDBJ databases">
        <title>Chromosome-level genome of Tegillarca granosa.</title>
        <authorList>
            <person name="Kim J."/>
        </authorList>
    </citation>
    <scope>NUCLEOTIDE SEQUENCE [LARGE SCALE GENOMIC DNA]</scope>
    <source>
        <strain evidence="2">Teg-2019</strain>
        <tissue evidence="2">Adductor muscle</tissue>
    </source>
</reference>
<feature type="compositionally biased region" description="Polar residues" evidence="1">
    <location>
        <begin position="726"/>
        <end position="755"/>
    </location>
</feature>
<feature type="compositionally biased region" description="Polar residues" evidence="1">
    <location>
        <begin position="1129"/>
        <end position="1145"/>
    </location>
</feature>
<evidence type="ECO:0000313" key="3">
    <source>
        <dbReference type="Proteomes" id="UP001217089"/>
    </source>
</evidence>
<comment type="caution">
    <text evidence="2">The sequence shown here is derived from an EMBL/GenBank/DDBJ whole genome shotgun (WGS) entry which is preliminary data.</text>
</comment>
<feature type="region of interest" description="Disordered" evidence="1">
    <location>
        <begin position="191"/>
        <end position="269"/>
    </location>
</feature>
<feature type="compositionally biased region" description="Basic and acidic residues" evidence="1">
    <location>
        <begin position="419"/>
        <end position="436"/>
    </location>
</feature>
<dbReference type="PANTHER" id="PTHR13594">
    <property type="entry name" value="CENTRIOLAR COILED-COIL PROTEIN OF 110 KDA"/>
    <property type="match status" value="1"/>
</dbReference>
<evidence type="ECO:0000256" key="1">
    <source>
        <dbReference type="SAM" id="MobiDB-lite"/>
    </source>
</evidence>
<feature type="compositionally biased region" description="Polar residues" evidence="1">
    <location>
        <begin position="403"/>
        <end position="418"/>
    </location>
</feature>
<gene>
    <name evidence="2" type="ORF">KUTeg_003677</name>
</gene>
<dbReference type="PANTHER" id="PTHR13594:SF1">
    <property type="entry name" value="CENTRIOLAR COILED-COIL PROTEIN OF 110 KDA"/>
    <property type="match status" value="1"/>
</dbReference>
<dbReference type="InterPro" id="IPR033207">
    <property type="entry name" value="CCP110"/>
</dbReference>
<feature type="compositionally biased region" description="Basic and acidic residues" evidence="1">
    <location>
        <begin position="238"/>
        <end position="247"/>
    </location>
</feature>
<feature type="region of interest" description="Disordered" evidence="1">
    <location>
        <begin position="1126"/>
        <end position="1283"/>
    </location>
</feature>
<feature type="region of interest" description="Disordered" evidence="1">
    <location>
        <begin position="108"/>
        <end position="157"/>
    </location>
</feature>
<organism evidence="2 3">
    <name type="scientific">Tegillarca granosa</name>
    <name type="common">Malaysian cockle</name>
    <name type="synonym">Anadara granosa</name>
    <dbReference type="NCBI Taxonomy" id="220873"/>
    <lineage>
        <taxon>Eukaryota</taxon>
        <taxon>Metazoa</taxon>
        <taxon>Spiralia</taxon>
        <taxon>Lophotrochozoa</taxon>
        <taxon>Mollusca</taxon>
        <taxon>Bivalvia</taxon>
        <taxon>Autobranchia</taxon>
        <taxon>Pteriomorphia</taxon>
        <taxon>Arcoida</taxon>
        <taxon>Arcoidea</taxon>
        <taxon>Arcidae</taxon>
        <taxon>Tegillarca</taxon>
    </lineage>
</organism>
<dbReference type="Pfam" id="PF16025">
    <property type="entry name" value="CaM_bind"/>
    <property type="match status" value="1"/>
</dbReference>
<feature type="region of interest" description="Disordered" evidence="1">
    <location>
        <begin position="579"/>
        <end position="598"/>
    </location>
</feature>
<feature type="compositionally biased region" description="Low complexity" evidence="1">
    <location>
        <begin position="447"/>
        <end position="478"/>
    </location>
</feature>
<feature type="compositionally biased region" description="Polar residues" evidence="1">
    <location>
        <begin position="896"/>
        <end position="925"/>
    </location>
</feature>